<protein>
    <recommendedName>
        <fullName evidence="3">DUF2867 domain-containing protein</fullName>
    </recommendedName>
</protein>
<evidence type="ECO:0008006" key="3">
    <source>
        <dbReference type="Google" id="ProtNLM"/>
    </source>
</evidence>
<evidence type="ECO:0000313" key="2">
    <source>
        <dbReference type="Proteomes" id="UP000734823"/>
    </source>
</evidence>
<keyword evidence="2" id="KW-1185">Reference proteome</keyword>
<evidence type="ECO:0000313" key="1">
    <source>
        <dbReference type="EMBL" id="MBC6447451.1"/>
    </source>
</evidence>
<gene>
    <name evidence="1" type="ORF">GPZ80_09750</name>
</gene>
<proteinExistence type="predicted"/>
<dbReference type="RefSeq" id="WP_187219965.1">
    <property type="nucleotide sequence ID" value="NZ_JABVED010000004.1"/>
</dbReference>
<accession>A0ABR7L443</accession>
<reference evidence="1 2" key="1">
    <citation type="submission" date="2020-06" db="EMBL/GenBank/DDBJ databases">
        <title>Actinokineospora xiongansis sp. nov., isolated from soil of Baiyangdian.</title>
        <authorList>
            <person name="Zhang X."/>
        </authorList>
    </citation>
    <scope>NUCLEOTIDE SEQUENCE [LARGE SCALE GENOMIC DNA]</scope>
    <source>
        <strain evidence="1 2">HBU206404</strain>
    </source>
</reference>
<dbReference type="EMBL" id="JABVED010000004">
    <property type="protein sequence ID" value="MBC6447451.1"/>
    <property type="molecule type" value="Genomic_DNA"/>
</dbReference>
<comment type="caution">
    <text evidence="1">The sequence shown here is derived from an EMBL/GenBank/DDBJ whole genome shotgun (WGS) entry which is preliminary data.</text>
</comment>
<dbReference type="Proteomes" id="UP000734823">
    <property type="component" value="Unassembled WGS sequence"/>
</dbReference>
<sequence length="181" mass="20126">MTTTLLDEMLPRWQFDERHELSVPGGAGLLDAVEQVTWSEVPLFRGLLFVASLGRTRMPPDRPFLTDLTSGGFTVLGRDATEVVIGSVVRMARPAGAVELGDAPAEAADRFRAAVGPGHYKVAFNFRLSGATVRTETRVLTTDEDTRRKFTRYWLLIRLPSGLIRAEWLRAARRRAKRGSS</sequence>
<organism evidence="1 2">
    <name type="scientific">Actinokineospora xionganensis</name>
    <dbReference type="NCBI Taxonomy" id="2684470"/>
    <lineage>
        <taxon>Bacteria</taxon>
        <taxon>Bacillati</taxon>
        <taxon>Actinomycetota</taxon>
        <taxon>Actinomycetes</taxon>
        <taxon>Pseudonocardiales</taxon>
        <taxon>Pseudonocardiaceae</taxon>
        <taxon>Actinokineospora</taxon>
    </lineage>
</organism>
<name>A0ABR7L443_9PSEU</name>